<evidence type="ECO:0000256" key="1">
    <source>
        <dbReference type="SAM" id="MobiDB-lite"/>
    </source>
</evidence>
<organism evidence="2 3">
    <name type="scientific">Centaurea solstitialis</name>
    <name type="common">yellow star-thistle</name>
    <dbReference type="NCBI Taxonomy" id="347529"/>
    <lineage>
        <taxon>Eukaryota</taxon>
        <taxon>Viridiplantae</taxon>
        <taxon>Streptophyta</taxon>
        <taxon>Embryophyta</taxon>
        <taxon>Tracheophyta</taxon>
        <taxon>Spermatophyta</taxon>
        <taxon>Magnoliopsida</taxon>
        <taxon>eudicotyledons</taxon>
        <taxon>Gunneridae</taxon>
        <taxon>Pentapetalae</taxon>
        <taxon>asterids</taxon>
        <taxon>campanulids</taxon>
        <taxon>Asterales</taxon>
        <taxon>Asteraceae</taxon>
        <taxon>Carduoideae</taxon>
        <taxon>Cardueae</taxon>
        <taxon>Centaureinae</taxon>
        <taxon>Centaurea</taxon>
    </lineage>
</organism>
<accession>A0AA38W259</accession>
<evidence type="ECO:0000313" key="2">
    <source>
        <dbReference type="EMBL" id="KAJ9535910.1"/>
    </source>
</evidence>
<gene>
    <name evidence="2" type="ORF">OSB04_un000926</name>
</gene>
<evidence type="ECO:0000313" key="3">
    <source>
        <dbReference type="Proteomes" id="UP001172457"/>
    </source>
</evidence>
<proteinExistence type="predicted"/>
<feature type="compositionally biased region" description="Basic and acidic residues" evidence="1">
    <location>
        <begin position="61"/>
        <end position="97"/>
    </location>
</feature>
<keyword evidence="3" id="KW-1185">Reference proteome</keyword>
<dbReference type="Proteomes" id="UP001172457">
    <property type="component" value="Unassembled WGS sequence"/>
</dbReference>
<reference evidence="2" key="1">
    <citation type="submission" date="2023-03" db="EMBL/GenBank/DDBJ databases">
        <title>Chromosome-scale reference genome and RAD-based genetic map of yellow starthistle (Centaurea solstitialis) reveal putative structural variation and QTLs associated with invader traits.</title>
        <authorList>
            <person name="Reatini B."/>
            <person name="Cang F.A."/>
            <person name="Jiang Q."/>
            <person name="Mckibben M.T.W."/>
            <person name="Barker M.S."/>
            <person name="Rieseberg L.H."/>
            <person name="Dlugosch K.M."/>
        </authorList>
    </citation>
    <scope>NUCLEOTIDE SEQUENCE</scope>
    <source>
        <strain evidence="2">CAN-66</strain>
        <tissue evidence="2">Leaf</tissue>
    </source>
</reference>
<feature type="region of interest" description="Disordered" evidence="1">
    <location>
        <begin position="1"/>
        <end position="32"/>
    </location>
</feature>
<protein>
    <submittedName>
        <fullName evidence="2">Uncharacterized protein</fullName>
    </submittedName>
</protein>
<sequence length="162" mass="17793">MRASQSLELPDANKSLEGADGSTQPNNRSPAVIAELTRWAAQNLELTLKSKSTSDPGYPKKQTEAESRKCNTTRGEPKACAKEEANQSNGDREERLGWMEPIRSANRASEAGKRTAAQRLDSCRRTFERELPLMQRQGPATLEGPPTTRITVANPPFTLLNG</sequence>
<dbReference type="AlphaFoldDB" id="A0AA38W259"/>
<dbReference type="EMBL" id="JARYMX010000096">
    <property type="protein sequence ID" value="KAJ9535910.1"/>
    <property type="molecule type" value="Genomic_DNA"/>
</dbReference>
<name>A0AA38W259_9ASTR</name>
<feature type="region of interest" description="Disordered" evidence="1">
    <location>
        <begin position="47"/>
        <end position="118"/>
    </location>
</feature>
<comment type="caution">
    <text evidence="2">The sequence shown here is derived from an EMBL/GenBank/DDBJ whole genome shotgun (WGS) entry which is preliminary data.</text>
</comment>
<feature type="region of interest" description="Disordered" evidence="1">
    <location>
        <begin position="131"/>
        <end position="162"/>
    </location>
</feature>